<name>A0A7Y9IZ15_9BURK</name>
<evidence type="ECO:0000313" key="10">
    <source>
        <dbReference type="Proteomes" id="UP000542125"/>
    </source>
</evidence>
<dbReference type="AlphaFoldDB" id="A0A7Y9IZ15"/>
<evidence type="ECO:0000256" key="1">
    <source>
        <dbReference type="ARBA" id="ARBA00010577"/>
    </source>
</evidence>
<feature type="domain" description="FlgD Tudor-like" evidence="8">
    <location>
        <begin position="85"/>
        <end position="216"/>
    </location>
</feature>
<proteinExistence type="inferred from homology"/>
<keyword evidence="10" id="KW-1185">Reference proteome</keyword>
<dbReference type="Pfam" id="PF03963">
    <property type="entry name" value="FlgD"/>
    <property type="match status" value="1"/>
</dbReference>
<evidence type="ECO:0000256" key="5">
    <source>
        <dbReference type="RuleBase" id="RU362076"/>
    </source>
</evidence>
<evidence type="ECO:0000256" key="6">
    <source>
        <dbReference type="SAM" id="MobiDB-lite"/>
    </source>
</evidence>
<dbReference type="Pfam" id="PF13861">
    <property type="entry name" value="FLgD_tudor"/>
    <property type="match status" value="1"/>
</dbReference>
<comment type="function">
    <text evidence="4 5">Required for flagellar hook formation. May act as a scaffolding protein.</text>
</comment>
<protein>
    <recommendedName>
        <fullName evidence="2 5">Basal-body rod modification protein FlgD</fullName>
    </recommendedName>
</protein>
<comment type="caution">
    <text evidence="9">The sequence shown here is derived from an EMBL/GenBank/DDBJ whole genome shotgun (WGS) entry which is preliminary data.</text>
</comment>
<dbReference type="EMBL" id="JACBYR010000003">
    <property type="protein sequence ID" value="NYE85698.1"/>
    <property type="molecule type" value="Genomic_DNA"/>
</dbReference>
<dbReference type="Gene3D" id="2.30.30.910">
    <property type="match status" value="1"/>
</dbReference>
<dbReference type="GO" id="GO:0044781">
    <property type="term" value="P:bacterial-type flagellum organization"/>
    <property type="evidence" value="ECO:0007669"/>
    <property type="project" value="UniProtKB-UniRule"/>
</dbReference>
<evidence type="ECO:0000259" key="7">
    <source>
        <dbReference type="Pfam" id="PF13860"/>
    </source>
</evidence>
<feature type="compositionally biased region" description="Low complexity" evidence="6">
    <location>
        <begin position="1"/>
        <end position="19"/>
    </location>
</feature>
<evidence type="ECO:0000256" key="2">
    <source>
        <dbReference type="ARBA" id="ARBA00016013"/>
    </source>
</evidence>
<dbReference type="Gene3D" id="2.60.40.4070">
    <property type="match status" value="1"/>
</dbReference>
<feature type="region of interest" description="Disordered" evidence="6">
    <location>
        <begin position="1"/>
        <end position="22"/>
    </location>
</feature>
<evidence type="ECO:0000256" key="4">
    <source>
        <dbReference type="ARBA" id="ARBA00024746"/>
    </source>
</evidence>
<dbReference type="InterPro" id="IPR005648">
    <property type="entry name" value="FlgD"/>
</dbReference>
<dbReference type="InterPro" id="IPR025965">
    <property type="entry name" value="FlgD/Vpr_Ig-like"/>
</dbReference>
<evidence type="ECO:0000256" key="3">
    <source>
        <dbReference type="ARBA" id="ARBA00022795"/>
    </source>
</evidence>
<dbReference type="Pfam" id="PF13860">
    <property type="entry name" value="FlgD_ig"/>
    <property type="match status" value="1"/>
</dbReference>
<organism evidence="9 10">
    <name type="scientific">Pigmentiphaga litoralis</name>
    <dbReference type="NCBI Taxonomy" id="516702"/>
    <lineage>
        <taxon>Bacteria</taxon>
        <taxon>Pseudomonadati</taxon>
        <taxon>Pseudomonadota</taxon>
        <taxon>Betaproteobacteria</taxon>
        <taxon>Burkholderiales</taxon>
        <taxon>Alcaligenaceae</taxon>
        <taxon>Pigmentiphaga</taxon>
    </lineage>
</organism>
<gene>
    <name evidence="9" type="ORF">FHW18_005017</name>
</gene>
<accession>A0A7Y9IZ15</accession>
<comment type="similarity">
    <text evidence="1 5">Belongs to the FlgD family.</text>
</comment>
<keyword evidence="9" id="KW-0966">Cell projection</keyword>
<feature type="domain" description="FlgD/Vpr Ig-like" evidence="7">
    <location>
        <begin position="101"/>
        <end position="177"/>
    </location>
</feature>
<dbReference type="RefSeq" id="WP_179590024.1">
    <property type="nucleotide sequence ID" value="NZ_JACBYR010000003.1"/>
</dbReference>
<dbReference type="Proteomes" id="UP000542125">
    <property type="component" value="Unassembled WGS sequence"/>
</dbReference>
<reference evidence="9 10" key="1">
    <citation type="submission" date="2020-07" db="EMBL/GenBank/DDBJ databases">
        <title>Genomic Encyclopedia of Type Strains, Phase IV (KMG-V): Genome sequencing to study the core and pangenomes of soil and plant-associated prokaryotes.</title>
        <authorList>
            <person name="Whitman W."/>
        </authorList>
    </citation>
    <scope>NUCLEOTIDE SEQUENCE [LARGE SCALE GENOMIC DNA]</scope>
    <source>
        <strain evidence="9 10">SAS40</strain>
    </source>
</reference>
<evidence type="ECO:0000313" key="9">
    <source>
        <dbReference type="EMBL" id="NYE85698.1"/>
    </source>
</evidence>
<evidence type="ECO:0000259" key="8">
    <source>
        <dbReference type="Pfam" id="PF13861"/>
    </source>
</evidence>
<keyword evidence="9" id="KW-0282">Flagellum</keyword>
<keyword evidence="9" id="KW-0969">Cilium</keyword>
<dbReference type="InterPro" id="IPR025963">
    <property type="entry name" value="FLgD_Tudor"/>
</dbReference>
<sequence>MAVSNVSNVSSTDNQSTSSLAATSAKELSDRFLTMLTAQMRNQDPLNPLDNAQLTSQMAQISTVTGISQLNTTMQWLGYSMGSLQATQATSLIGRQVLATGNTLTLDEGKGTIGYTVAADADSAKLQVYDKDKNVVATLPLQGNTVGTHTFEWDGKTADGKTVPDGAYTFDVMLTQADKSAKAATLDVKEVAAVRPSSNGTVVLDSKGASINLADVYQVW</sequence>
<keyword evidence="3 5" id="KW-1005">Bacterial flagellum biogenesis</keyword>